<evidence type="ECO:0000313" key="1">
    <source>
        <dbReference type="EMBL" id="CAB4009172.1"/>
    </source>
</evidence>
<proteinExistence type="predicted"/>
<keyword evidence="2" id="KW-1185">Reference proteome</keyword>
<dbReference type="AlphaFoldDB" id="A0A6S7IUA8"/>
<protein>
    <submittedName>
        <fullName evidence="1">Uncharacterized protein</fullName>
    </submittedName>
</protein>
<sequence>MPVTSLQGINPNGRQNGAGLCCCDRRINPGINPNAGKVVRRKRKRQTGGSAHGQGLSNKDILINAAAGVLNKQKRRIQTGVKERKQNVAKPWVDMGKESGVQLTKKDRELALLHVEKNIKLKTIFL</sequence>
<accession>A0A6S7IUA8</accession>
<evidence type="ECO:0000313" key="2">
    <source>
        <dbReference type="Proteomes" id="UP001152795"/>
    </source>
</evidence>
<comment type="caution">
    <text evidence="1">The sequence shown here is derived from an EMBL/GenBank/DDBJ whole genome shotgun (WGS) entry which is preliminary data.</text>
</comment>
<organism evidence="1 2">
    <name type="scientific">Paramuricea clavata</name>
    <name type="common">Red gorgonian</name>
    <name type="synonym">Violescent sea-whip</name>
    <dbReference type="NCBI Taxonomy" id="317549"/>
    <lineage>
        <taxon>Eukaryota</taxon>
        <taxon>Metazoa</taxon>
        <taxon>Cnidaria</taxon>
        <taxon>Anthozoa</taxon>
        <taxon>Octocorallia</taxon>
        <taxon>Malacalcyonacea</taxon>
        <taxon>Plexauridae</taxon>
        <taxon>Paramuricea</taxon>
    </lineage>
</organism>
<name>A0A6S7IUA8_PARCT</name>
<gene>
    <name evidence="1" type="ORF">PACLA_8A021546</name>
</gene>
<dbReference type="EMBL" id="CACRXK020006365">
    <property type="protein sequence ID" value="CAB4009172.1"/>
    <property type="molecule type" value="Genomic_DNA"/>
</dbReference>
<dbReference type="Proteomes" id="UP001152795">
    <property type="component" value="Unassembled WGS sequence"/>
</dbReference>
<reference evidence="1" key="1">
    <citation type="submission" date="2020-04" db="EMBL/GenBank/DDBJ databases">
        <authorList>
            <person name="Alioto T."/>
            <person name="Alioto T."/>
            <person name="Gomez Garrido J."/>
        </authorList>
    </citation>
    <scope>NUCLEOTIDE SEQUENCE</scope>
    <source>
        <strain evidence="1">A484AB</strain>
    </source>
</reference>